<accession>A0A6G0SV17</accession>
<comment type="caution">
    <text evidence="3">The sequence shown here is derived from an EMBL/GenBank/DDBJ whole genome shotgun (WGS) entry which is preliminary data.</text>
</comment>
<feature type="compositionally biased region" description="Polar residues" evidence="1">
    <location>
        <begin position="371"/>
        <end position="401"/>
    </location>
</feature>
<dbReference type="PANTHER" id="PTHR33273">
    <property type="entry name" value="DOMAIN-CONTAINING PROTEIN, PUTATIVE-RELATED"/>
    <property type="match status" value="1"/>
</dbReference>
<sequence>MPPKIITPVNNQSSLSNSIQSGSNDDEKSLNIVITKNTQNTSSDSTDWIIKTGKRTSSPGNSPTSKANNNNLNKFTYTTPNRYEALNAISEEPNNENDIANDQMQTENVIQPPTPPPIFIITKVNYQNFCNQIKIMVGNEEFLCKTTTKNLKLMLKSSHSFRQVIKLLNDKSVEYFTYQAKEDKSYRVVLKNLHHTTPTEFITQDLEDLGFSVRNVTNIKNKNQKSSPLPLFFVDLNPAPNNPEIFKLKTLCHSIVKIEEPHSRRDLPQCHRCQNYGHTRTYCNRSPRCVRCGQAHVSDMCEKSKDTPATCALCGKDHPANYRGCAVHKELQKTRNTTASTAHVDVSRKPLDSNHPDKNKQHSNCEKTQGKPPSNATYSRSYSDTLKPPNSNSQTHESSFSPEPPPATLFASFLEHFQSLITPLINLLTTLINTILTKNDN</sequence>
<feature type="compositionally biased region" description="Basic and acidic residues" evidence="1">
    <location>
        <begin position="345"/>
        <end position="369"/>
    </location>
</feature>
<dbReference type="EMBL" id="VYZN01002784">
    <property type="protein sequence ID" value="KAE9521497.1"/>
    <property type="molecule type" value="Genomic_DNA"/>
</dbReference>
<proteinExistence type="predicted"/>
<dbReference type="PANTHER" id="PTHR33273:SF2">
    <property type="entry name" value="ENDONUCLEASE_EXONUCLEASE_PHOSPHATASE DOMAIN-CONTAINING PROTEIN"/>
    <property type="match status" value="1"/>
</dbReference>
<keyword evidence="4" id="KW-1185">Reference proteome</keyword>
<protein>
    <recommendedName>
        <fullName evidence="2">Pre-C2HC domain-containing protein</fullName>
    </recommendedName>
</protein>
<gene>
    <name evidence="3" type="ORF">AGLY_018096</name>
</gene>
<feature type="region of interest" description="Disordered" evidence="1">
    <location>
        <begin position="1"/>
        <end position="26"/>
    </location>
</feature>
<evidence type="ECO:0000259" key="2">
    <source>
        <dbReference type="SMART" id="SM00596"/>
    </source>
</evidence>
<reference evidence="3 4" key="1">
    <citation type="submission" date="2019-08" db="EMBL/GenBank/DDBJ databases">
        <title>The genome of the soybean aphid Biotype 1, its phylome, world population structure and adaptation to the North American continent.</title>
        <authorList>
            <person name="Giordano R."/>
            <person name="Donthu R.K."/>
            <person name="Hernandez A.G."/>
            <person name="Wright C.L."/>
            <person name="Zimin A.V."/>
        </authorList>
    </citation>
    <scope>NUCLEOTIDE SEQUENCE [LARGE SCALE GENOMIC DNA]</scope>
    <source>
        <tissue evidence="3">Whole aphids</tissue>
    </source>
</reference>
<dbReference type="Proteomes" id="UP000475862">
    <property type="component" value="Unassembled WGS sequence"/>
</dbReference>
<dbReference type="AlphaFoldDB" id="A0A6G0SV17"/>
<feature type="region of interest" description="Disordered" evidence="1">
    <location>
        <begin position="40"/>
        <end position="76"/>
    </location>
</feature>
<name>A0A6G0SV17_APHGL</name>
<feature type="domain" description="Pre-C2HC" evidence="2">
    <location>
        <begin position="199"/>
        <end position="268"/>
    </location>
</feature>
<dbReference type="OrthoDB" id="6593055at2759"/>
<evidence type="ECO:0000256" key="1">
    <source>
        <dbReference type="SAM" id="MobiDB-lite"/>
    </source>
</evidence>
<dbReference type="InterPro" id="IPR006579">
    <property type="entry name" value="Pre_C2HC_dom"/>
</dbReference>
<feature type="compositionally biased region" description="Polar residues" evidence="1">
    <location>
        <begin position="55"/>
        <end position="76"/>
    </location>
</feature>
<evidence type="ECO:0000313" key="4">
    <source>
        <dbReference type="Proteomes" id="UP000475862"/>
    </source>
</evidence>
<feature type="region of interest" description="Disordered" evidence="1">
    <location>
        <begin position="336"/>
        <end position="404"/>
    </location>
</feature>
<dbReference type="Pfam" id="PF07530">
    <property type="entry name" value="PRE_C2HC"/>
    <property type="match status" value="1"/>
</dbReference>
<evidence type="ECO:0000313" key="3">
    <source>
        <dbReference type="EMBL" id="KAE9521497.1"/>
    </source>
</evidence>
<organism evidence="3 4">
    <name type="scientific">Aphis glycines</name>
    <name type="common">Soybean aphid</name>
    <dbReference type="NCBI Taxonomy" id="307491"/>
    <lineage>
        <taxon>Eukaryota</taxon>
        <taxon>Metazoa</taxon>
        <taxon>Ecdysozoa</taxon>
        <taxon>Arthropoda</taxon>
        <taxon>Hexapoda</taxon>
        <taxon>Insecta</taxon>
        <taxon>Pterygota</taxon>
        <taxon>Neoptera</taxon>
        <taxon>Paraneoptera</taxon>
        <taxon>Hemiptera</taxon>
        <taxon>Sternorrhyncha</taxon>
        <taxon>Aphidomorpha</taxon>
        <taxon>Aphidoidea</taxon>
        <taxon>Aphididae</taxon>
        <taxon>Aphidini</taxon>
        <taxon>Aphis</taxon>
        <taxon>Aphis</taxon>
    </lineage>
</organism>
<feature type="compositionally biased region" description="Low complexity" evidence="1">
    <location>
        <begin position="10"/>
        <end position="23"/>
    </location>
</feature>
<dbReference type="SMART" id="SM00596">
    <property type="entry name" value="PRE_C2HC"/>
    <property type="match status" value="1"/>
</dbReference>